<dbReference type="EMBL" id="FOMH01000014">
    <property type="protein sequence ID" value="SFD89509.1"/>
    <property type="molecule type" value="Genomic_DNA"/>
</dbReference>
<keyword evidence="1" id="KW-1133">Transmembrane helix</keyword>
<keyword evidence="1" id="KW-0812">Transmembrane</keyword>
<dbReference type="Proteomes" id="UP000199672">
    <property type="component" value="Unassembled WGS sequence"/>
</dbReference>
<dbReference type="OrthoDB" id="1466970at2"/>
<dbReference type="PROSITE" id="PS51257">
    <property type="entry name" value="PROKAR_LIPOPROTEIN"/>
    <property type="match status" value="1"/>
</dbReference>
<evidence type="ECO:0000313" key="3">
    <source>
        <dbReference type="Proteomes" id="UP000199672"/>
    </source>
</evidence>
<organism evidence="2 3">
    <name type="scientific">Flavobacterium phragmitis</name>
    <dbReference type="NCBI Taxonomy" id="739143"/>
    <lineage>
        <taxon>Bacteria</taxon>
        <taxon>Pseudomonadati</taxon>
        <taxon>Bacteroidota</taxon>
        <taxon>Flavobacteriia</taxon>
        <taxon>Flavobacteriales</taxon>
        <taxon>Flavobacteriaceae</taxon>
        <taxon>Flavobacterium</taxon>
    </lineage>
</organism>
<reference evidence="3" key="1">
    <citation type="submission" date="2016-10" db="EMBL/GenBank/DDBJ databases">
        <authorList>
            <person name="Varghese N."/>
            <person name="Submissions S."/>
        </authorList>
    </citation>
    <scope>NUCLEOTIDE SEQUENCE [LARGE SCALE GENOMIC DNA]</scope>
    <source>
        <strain evidence="3">CGMCC 1.10370</strain>
    </source>
</reference>
<proteinExistence type="predicted"/>
<gene>
    <name evidence="2" type="ORF">SAMN05216297_11451</name>
</gene>
<keyword evidence="1" id="KW-0472">Membrane</keyword>
<evidence type="ECO:0000313" key="2">
    <source>
        <dbReference type="EMBL" id="SFD89509.1"/>
    </source>
</evidence>
<keyword evidence="3" id="KW-1185">Reference proteome</keyword>
<dbReference type="RefSeq" id="WP_091497673.1">
    <property type="nucleotide sequence ID" value="NZ_FOMH01000014.1"/>
</dbReference>
<dbReference type="Pfam" id="PF14076">
    <property type="entry name" value="DUF4258"/>
    <property type="match status" value="1"/>
</dbReference>
<evidence type="ECO:0008006" key="4">
    <source>
        <dbReference type="Google" id="ProtNLM"/>
    </source>
</evidence>
<protein>
    <recommendedName>
        <fullName evidence="4">DUF4258 domain-containing protein</fullName>
    </recommendedName>
</protein>
<sequence length="124" mass="14354">MKFVHRFAYYLIGLIMGCFIVSGFFIGKDTRCNYFPNARVLNNLRTKPFQYSDKAVQTLSEKWVDTADIKNTLTYGDVDFDQSNIPFKKGKLYIIEGKTAKNQPIILKVVNYENKAVLEEILKK</sequence>
<dbReference type="InterPro" id="IPR025354">
    <property type="entry name" value="DUF4258"/>
</dbReference>
<accession>A0A1I1W3A0</accession>
<dbReference type="STRING" id="739143.SAMN05216297_11451"/>
<feature type="transmembrane region" description="Helical" evidence="1">
    <location>
        <begin position="7"/>
        <end position="27"/>
    </location>
</feature>
<dbReference type="AlphaFoldDB" id="A0A1I1W3A0"/>
<name>A0A1I1W3A0_9FLAO</name>
<evidence type="ECO:0000256" key="1">
    <source>
        <dbReference type="SAM" id="Phobius"/>
    </source>
</evidence>